<evidence type="ECO:0000256" key="1">
    <source>
        <dbReference type="ARBA" id="ARBA00022448"/>
    </source>
</evidence>
<evidence type="ECO:0000256" key="4">
    <source>
        <dbReference type="ARBA" id="ARBA00022989"/>
    </source>
</evidence>
<dbReference type="InterPro" id="IPR008158">
    <property type="entry name" value="Translocase_Sec61-g"/>
</dbReference>
<dbReference type="SUPFAM" id="SSF103456">
    <property type="entry name" value="Preprotein translocase SecE subunit"/>
    <property type="match status" value="1"/>
</dbReference>
<dbReference type="EMBL" id="CP005290">
    <property type="protein sequence ID" value="AGK61291.1"/>
    <property type="molecule type" value="Genomic_DNA"/>
</dbReference>
<keyword evidence="2 8" id="KW-0812">Transmembrane</keyword>
<dbReference type="GO" id="GO:0008320">
    <property type="term" value="F:protein transmembrane transporter activity"/>
    <property type="evidence" value="ECO:0007669"/>
    <property type="project" value="UniProtKB-UniRule"/>
</dbReference>
<dbReference type="OrthoDB" id="52835at2157"/>
<keyword evidence="10" id="KW-1185">Reference proteome</keyword>
<dbReference type="GO" id="GO:0009306">
    <property type="term" value="P:protein secretion"/>
    <property type="evidence" value="ECO:0007669"/>
    <property type="project" value="UniProtKB-UniRule"/>
</dbReference>
<keyword evidence="5 8" id="KW-0811">Translocation</keyword>
<dbReference type="GO" id="GO:0006605">
    <property type="term" value="P:protein targeting"/>
    <property type="evidence" value="ECO:0007669"/>
    <property type="project" value="UniProtKB-UniRule"/>
</dbReference>
<dbReference type="HAMAP" id="MF_00422">
    <property type="entry name" value="SecE"/>
    <property type="match status" value="1"/>
</dbReference>
<dbReference type="GO" id="GO:0005886">
    <property type="term" value="C:plasma membrane"/>
    <property type="evidence" value="ECO:0007669"/>
    <property type="project" value="UniProtKB-SubCell"/>
</dbReference>
<evidence type="ECO:0000313" key="9">
    <source>
        <dbReference type="EMBL" id="AGK61291.1"/>
    </source>
</evidence>
<keyword evidence="1 8" id="KW-0813">Transport</keyword>
<gene>
    <name evidence="8" type="primary">secE</name>
    <name evidence="9" type="ORF">Asulf_01297</name>
</gene>
<dbReference type="HOGENOM" id="CLU_191921_2_1_2"/>
<evidence type="ECO:0000256" key="5">
    <source>
        <dbReference type="ARBA" id="ARBA00023010"/>
    </source>
</evidence>
<dbReference type="KEGG" id="ast:Asulf_01297"/>
<accession>N0BL72</accession>
<dbReference type="STRING" id="387631.Asulf_01297"/>
<dbReference type="GO" id="GO:0012505">
    <property type="term" value="C:endomembrane system"/>
    <property type="evidence" value="ECO:0007669"/>
    <property type="project" value="UniProtKB-SubCell"/>
</dbReference>
<evidence type="ECO:0000256" key="2">
    <source>
        <dbReference type="ARBA" id="ARBA00022692"/>
    </source>
</evidence>
<dbReference type="eggNOG" id="arCOG02204">
    <property type="taxonomic scope" value="Archaea"/>
</dbReference>
<dbReference type="InterPro" id="IPR023391">
    <property type="entry name" value="Prot_translocase_SecE_dom_sf"/>
</dbReference>
<proteinExistence type="inferred from homology"/>
<organism evidence="9 10">
    <name type="scientific">Archaeoglobus sulfaticallidus PM70-1</name>
    <dbReference type="NCBI Taxonomy" id="387631"/>
    <lineage>
        <taxon>Archaea</taxon>
        <taxon>Methanobacteriati</taxon>
        <taxon>Methanobacteriota</taxon>
        <taxon>Archaeoglobi</taxon>
        <taxon>Archaeoglobales</taxon>
        <taxon>Archaeoglobaceae</taxon>
        <taxon>Archaeoglobus</taxon>
    </lineage>
</organism>
<comment type="similarity">
    <text evidence="8">Belongs to the SecE/SEC61-gamma family.</text>
</comment>
<dbReference type="Proteomes" id="UP000013307">
    <property type="component" value="Chromosome"/>
</dbReference>
<dbReference type="GeneID" id="15392937"/>
<dbReference type="RefSeq" id="WP_015590889.1">
    <property type="nucleotide sequence ID" value="NC_021169.1"/>
</dbReference>
<dbReference type="InterPro" id="IPR001901">
    <property type="entry name" value="Translocase_SecE/Sec61-g"/>
</dbReference>
<feature type="transmembrane region" description="Helical" evidence="8">
    <location>
        <begin position="28"/>
        <end position="53"/>
    </location>
</feature>
<dbReference type="Pfam" id="PF00584">
    <property type="entry name" value="SecE"/>
    <property type="match status" value="1"/>
</dbReference>
<keyword evidence="4 8" id="KW-1133">Transmembrane helix</keyword>
<evidence type="ECO:0000313" key="10">
    <source>
        <dbReference type="Proteomes" id="UP000013307"/>
    </source>
</evidence>
<keyword evidence="8" id="KW-1003">Cell membrane</keyword>
<name>N0BL72_9EURY</name>
<dbReference type="NCBIfam" id="TIGR00327">
    <property type="entry name" value="secE_euk_arch"/>
    <property type="match status" value="1"/>
</dbReference>
<dbReference type="GO" id="GO:0065002">
    <property type="term" value="P:intracellular protein transmembrane transport"/>
    <property type="evidence" value="ECO:0007669"/>
    <property type="project" value="UniProtKB-UniRule"/>
</dbReference>
<keyword evidence="3 8" id="KW-0653">Protein transport</keyword>
<comment type="subcellular location">
    <subcellularLocation>
        <location evidence="8">Cell membrane</location>
        <topology evidence="8">Single-pass membrane protein</topology>
    </subcellularLocation>
    <subcellularLocation>
        <location evidence="7">Endomembrane system</location>
        <topology evidence="7">Single-pass membrane protein</topology>
    </subcellularLocation>
</comment>
<evidence type="ECO:0000256" key="3">
    <source>
        <dbReference type="ARBA" id="ARBA00022927"/>
    </source>
</evidence>
<evidence type="ECO:0000256" key="6">
    <source>
        <dbReference type="ARBA" id="ARBA00023136"/>
    </source>
</evidence>
<protein>
    <recommendedName>
        <fullName evidence="8">Protein translocase subunit SecE</fullName>
    </recommendedName>
    <alternativeName>
        <fullName evidence="8">Protein transport protein Sec61 gamma subunit homolog</fullName>
    </alternativeName>
</protein>
<evidence type="ECO:0000256" key="7">
    <source>
        <dbReference type="ARBA" id="ARBA00037847"/>
    </source>
</evidence>
<sequence length="60" mass="7063">MIEKDFQKKLHDYYNLLKMTRKPDREEFITTTKVALAVMFVVGIIGFGIYLILELINKLV</sequence>
<dbReference type="Gene3D" id="1.20.5.820">
    <property type="entry name" value="Preprotein translocase SecE subunit"/>
    <property type="match status" value="1"/>
</dbReference>
<dbReference type="AlphaFoldDB" id="N0BL72"/>
<keyword evidence="6 8" id="KW-0472">Membrane</keyword>
<evidence type="ECO:0000256" key="8">
    <source>
        <dbReference type="HAMAP-Rule" id="MF_00422"/>
    </source>
</evidence>
<comment type="function">
    <text evidence="8">Essential subunit of the Sec protein translocation channel SecYEG. Clamps together the 2 halves of SecY. May contact the channel plug during translocation.</text>
</comment>
<comment type="subunit">
    <text evidence="8">Component of the Sec protein translocase complex. Heterotrimer consisting of SecY (alpha), SecG (beta) and SecE (gamma) subunits. The heterotrimers can form oligomers, although 1 heterotrimer is thought to be able to translocate proteins. Interacts with the ribosome. May interact with SecDF, and other proteins may be involved.</text>
</comment>
<reference evidence="9 10" key="1">
    <citation type="journal article" date="2013" name="Genome Announc.">
        <title>Complete Genome Sequence of the Thermophilic and Facultatively Chemolithoautotrophic Sulfate Reducer Archaeoglobus sulfaticallidus Strain PM70-1T.</title>
        <authorList>
            <person name="Stokke R."/>
            <person name="Hocking W.P."/>
            <person name="Steinsbu B.O."/>
            <person name="Steen I.H."/>
        </authorList>
    </citation>
    <scope>NUCLEOTIDE SEQUENCE [LARGE SCALE GENOMIC DNA]</scope>
    <source>
        <strain evidence="9">PM70-1</strain>
    </source>
</reference>